<organism evidence="1">
    <name type="scientific">Arion vulgaris</name>
    <dbReference type="NCBI Taxonomy" id="1028688"/>
    <lineage>
        <taxon>Eukaryota</taxon>
        <taxon>Metazoa</taxon>
        <taxon>Spiralia</taxon>
        <taxon>Lophotrochozoa</taxon>
        <taxon>Mollusca</taxon>
        <taxon>Gastropoda</taxon>
        <taxon>Heterobranchia</taxon>
        <taxon>Euthyneura</taxon>
        <taxon>Panpulmonata</taxon>
        <taxon>Eupulmonata</taxon>
        <taxon>Stylommatophora</taxon>
        <taxon>Helicina</taxon>
        <taxon>Arionoidea</taxon>
        <taxon>Arionidae</taxon>
        <taxon>Arion</taxon>
    </lineage>
</organism>
<protein>
    <submittedName>
        <fullName evidence="1">Uncharacterized protein</fullName>
    </submittedName>
</protein>
<name>A0A0B7AUK3_9EUPU</name>
<dbReference type="EMBL" id="HACG01037437">
    <property type="protein sequence ID" value="CEK84302.1"/>
    <property type="molecule type" value="Transcribed_RNA"/>
</dbReference>
<accession>A0A0B7AUK3</accession>
<reference evidence="1" key="1">
    <citation type="submission" date="2014-12" db="EMBL/GenBank/DDBJ databases">
        <title>Insight into the proteome of Arion vulgaris.</title>
        <authorList>
            <person name="Aradska J."/>
            <person name="Bulat T."/>
            <person name="Smidak R."/>
            <person name="Sarate P."/>
            <person name="Gangsoo J."/>
            <person name="Sialana F."/>
            <person name="Bilban M."/>
            <person name="Lubec G."/>
        </authorList>
    </citation>
    <scope>NUCLEOTIDE SEQUENCE</scope>
    <source>
        <tissue evidence="1">Skin</tissue>
    </source>
</reference>
<gene>
    <name evidence="1" type="primary">ORF141931</name>
</gene>
<evidence type="ECO:0000313" key="1">
    <source>
        <dbReference type="EMBL" id="CEK84302.1"/>
    </source>
</evidence>
<proteinExistence type="predicted"/>
<dbReference type="AlphaFoldDB" id="A0A0B7AUK3"/>
<sequence>MTMRSLLDFPTMKYRLKMATACAHLKRSAKKDYPLPELLSISSGNLLNRCKSWVGGAADTVQLICRLTNINHRE</sequence>